<organism evidence="1 2">
    <name type="scientific">Linnemannia hyalina</name>
    <dbReference type="NCBI Taxonomy" id="64524"/>
    <lineage>
        <taxon>Eukaryota</taxon>
        <taxon>Fungi</taxon>
        <taxon>Fungi incertae sedis</taxon>
        <taxon>Mucoromycota</taxon>
        <taxon>Mortierellomycotina</taxon>
        <taxon>Mortierellomycetes</taxon>
        <taxon>Mortierellales</taxon>
        <taxon>Mortierellaceae</taxon>
        <taxon>Linnemannia</taxon>
    </lineage>
</organism>
<gene>
    <name evidence="1" type="ORF">KI688_010578</name>
</gene>
<protein>
    <recommendedName>
        <fullName evidence="3">F-box domain-containing protein</fullName>
    </recommendedName>
</protein>
<comment type="caution">
    <text evidence="1">The sequence shown here is derived from an EMBL/GenBank/DDBJ whole genome shotgun (WGS) entry which is preliminary data.</text>
</comment>
<evidence type="ECO:0008006" key="3">
    <source>
        <dbReference type="Google" id="ProtNLM"/>
    </source>
</evidence>
<dbReference type="PANTHER" id="PTHR38926:SF5">
    <property type="entry name" value="F-BOX AND LEUCINE-RICH REPEAT PROTEIN 6"/>
    <property type="match status" value="1"/>
</dbReference>
<dbReference type="OrthoDB" id="2343781at2759"/>
<reference evidence="1" key="1">
    <citation type="submission" date="2021-06" db="EMBL/GenBank/DDBJ databases">
        <title>Genome Sequence of Mortierella hyaline Strain SCG-10, a Cold-Adapted, Nitrate-Reducing Fungus Isolated from Soil in Minnesota, USA.</title>
        <authorList>
            <person name="Aldossari N."/>
        </authorList>
    </citation>
    <scope>NUCLEOTIDE SEQUENCE</scope>
    <source>
        <strain evidence="1">SCG-10</strain>
    </source>
</reference>
<dbReference type="SUPFAM" id="SSF52047">
    <property type="entry name" value="RNI-like"/>
    <property type="match status" value="1"/>
</dbReference>
<name>A0A9P7XWA6_9FUNG</name>
<evidence type="ECO:0000313" key="2">
    <source>
        <dbReference type="Proteomes" id="UP000707451"/>
    </source>
</evidence>
<sequence length="496" mass="57200">MAHFTDLPLEVLALIGDLLLTGAVIKSLVLTSRWAHQHFGHLLWRHIRIRPKHPDTDTDDTELANLLTKHFTTVRSLQLEGEIHEKYYDITFPRLLTFRHDYPEGNPRDDKAKVASAILSDFIQRHPTIEDLTIRTTGLFLNDEFWVTISDTLRNPKRLKLEGTLDGEGRMRSIIGEGGPAFWRALSLFEEVTYSGSDQSESIKSLDIDCSRLKRLGLTTMDYTRKGVLLWSWMQGCRNLTRLHWNKPIPIRDGATMTVLPAWPLLEDFQVYSGSGSEEEFADVILRHLPPLKHLRLPQGPFGWTCFGRLRDRHFETLRTLSLVGLCSMTSRMALDVLLNCATLEVLEVAYIAIEDLRETPQPWACRGLRRFHATVESSHRGRHTIFFEQLSRLQLLEEVDLNGDMMVHYVNLKGRSSPRWRLDSGLGILSTVTRLKTLDLHGCTQDLRQEDVQWMLNQWPLLERLSGGLSYRERRDGRFKALIKQRGIAVKYPFE</sequence>
<evidence type="ECO:0000313" key="1">
    <source>
        <dbReference type="EMBL" id="KAG9068312.1"/>
    </source>
</evidence>
<accession>A0A9P7XWA6</accession>
<dbReference type="PANTHER" id="PTHR38926">
    <property type="entry name" value="F-BOX DOMAIN CONTAINING PROTEIN, EXPRESSED"/>
    <property type="match status" value="1"/>
</dbReference>
<dbReference type="InterPro" id="IPR032675">
    <property type="entry name" value="LRR_dom_sf"/>
</dbReference>
<dbReference type="AlphaFoldDB" id="A0A9P7XWA6"/>
<dbReference type="EMBL" id="JAHRHY010000006">
    <property type="protein sequence ID" value="KAG9068312.1"/>
    <property type="molecule type" value="Genomic_DNA"/>
</dbReference>
<dbReference type="Gene3D" id="3.80.10.10">
    <property type="entry name" value="Ribonuclease Inhibitor"/>
    <property type="match status" value="1"/>
</dbReference>
<dbReference type="Proteomes" id="UP000707451">
    <property type="component" value="Unassembled WGS sequence"/>
</dbReference>
<keyword evidence="2" id="KW-1185">Reference proteome</keyword>
<proteinExistence type="predicted"/>